<keyword evidence="2" id="KW-1003">Cell membrane</keyword>
<keyword evidence="11" id="KW-1185">Reference proteome</keyword>
<keyword evidence="7 8" id="KW-0472">Membrane</keyword>
<dbReference type="Proteomes" id="UP001476950">
    <property type="component" value="Unassembled WGS sequence"/>
</dbReference>
<keyword evidence="3 10" id="KW-0328">Glycosyltransferase</keyword>
<sequence>MAMVLALGIFFRCTHLDQKVYWRDEAFTSLRVSGFTVADVRQQLFDGHEIGKADLQLYQQLNAAKSWLDTVQSLVVEDSQHPPLYYLLARGWMQCFGSSVTAIRSLSALLGLLVLPSLYWLCLELFESALISGLAIALVAVSPFHILFAQEAREFVLWTVTTLLSSATLLRAMRVQKRLWWYLYPVVTVLGLYTFPLSGLVLLGHGLYVAVLEGWRLSKAMIAFLLAALAGLFAFLPWLLVMLNQAAKIHATTGWATVKTNPFLRLLETAFNTSRLFLDVDFGWYNPFTYIIPPLIGLLGYALYAFCRQAPLRVKLFILTLAGANAFTLMLLDLLLGGLRSTVPRYLIPYNLGIQLAVAYVLAAKMSHPHKRSQQWQQVTIVLVALGIISGASSWSAESWWHKYDNAYLPPISRMVNQAPQPLLLSDNVSDRSVGNLLSLSHRLSDHVRLRLATEAATLEPPDIRHQVFLLRPSDTLVSKLQQGKTYQLTQVYRLIQFWRRDRLPDSKA</sequence>
<evidence type="ECO:0000256" key="8">
    <source>
        <dbReference type="SAM" id="Phobius"/>
    </source>
</evidence>
<organism evidence="10 11">
    <name type="scientific">Stenomitos frigidus AS-A4</name>
    <dbReference type="NCBI Taxonomy" id="2933935"/>
    <lineage>
        <taxon>Bacteria</taxon>
        <taxon>Bacillati</taxon>
        <taxon>Cyanobacteriota</taxon>
        <taxon>Cyanophyceae</taxon>
        <taxon>Leptolyngbyales</taxon>
        <taxon>Leptolyngbyaceae</taxon>
        <taxon>Stenomitos</taxon>
    </lineage>
</organism>
<protein>
    <submittedName>
        <fullName evidence="10">Glycosyltransferase family 39 protein</fullName>
        <ecNumber evidence="10">2.4.-.-</ecNumber>
    </submittedName>
</protein>
<dbReference type="InterPro" id="IPR050297">
    <property type="entry name" value="LipidA_mod_glycosyltrf_83"/>
</dbReference>
<dbReference type="PANTHER" id="PTHR33908:SF11">
    <property type="entry name" value="MEMBRANE PROTEIN"/>
    <property type="match status" value="1"/>
</dbReference>
<dbReference type="RefSeq" id="WP_190451377.1">
    <property type="nucleotide sequence ID" value="NZ_JAMPLM010000003.1"/>
</dbReference>
<keyword evidence="4 10" id="KW-0808">Transferase</keyword>
<dbReference type="EMBL" id="JAMPLM010000003">
    <property type="protein sequence ID" value="MEP1057968.1"/>
    <property type="molecule type" value="Genomic_DNA"/>
</dbReference>
<keyword evidence="5 8" id="KW-0812">Transmembrane</keyword>
<accession>A0ABV0KFE2</accession>
<evidence type="ECO:0000256" key="1">
    <source>
        <dbReference type="ARBA" id="ARBA00004651"/>
    </source>
</evidence>
<evidence type="ECO:0000256" key="5">
    <source>
        <dbReference type="ARBA" id="ARBA00022692"/>
    </source>
</evidence>
<dbReference type="EC" id="2.4.-.-" evidence="10"/>
<evidence type="ECO:0000256" key="7">
    <source>
        <dbReference type="ARBA" id="ARBA00023136"/>
    </source>
</evidence>
<dbReference type="Pfam" id="PF13231">
    <property type="entry name" value="PMT_2"/>
    <property type="match status" value="1"/>
</dbReference>
<evidence type="ECO:0000256" key="3">
    <source>
        <dbReference type="ARBA" id="ARBA00022676"/>
    </source>
</evidence>
<feature type="transmembrane region" description="Helical" evidence="8">
    <location>
        <begin position="348"/>
        <end position="367"/>
    </location>
</feature>
<evidence type="ECO:0000256" key="4">
    <source>
        <dbReference type="ARBA" id="ARBA00022679"/>
    </source>
</evidence>
<evidence type="ECO:0000259" key="9">
    <source>
        <dbReference type="Pfam" id="PF13231"/>
    </source>
</evidence>
<evidence type="ECO:0000313" key="10">
    <source>
        <dbReference type="EMBL" id="MEP1057968.1"/>
    </source>
</evidence>
<feature type="transmembrane region" description="Helical" evidence="8">
    <location>
        <begin position="284"/>
        <end position="304"/>
    </location>
</feature>
<comment type="caution">
    <text evidence="10">The sequence shown here is derived from an EMBL/GenBank/DDBJ whole genome shotgun (WGS) entry which is preliminary data.</text>
</comment>
<keyword evidence="6 8" id="KW-1133">Transmembrane helix</keyword>
<feature type="transmembrane region" description="Helical" evidence="8">
    <location>
        <begin position="155"/>
        <end position="172"/>
    </location>
</feature>
<feature type="transmembrane region" description="Helical" evidence="8">
    <location>
        <begin position="129"/>
        <end position="149"/>
    </location>
</feature>
<reference evidence="10 11" key="1">
    <citation type="submission" date="2022-04" db="EMBL/GenBank/DDBJ databases">
        <title>Positive selection, recombination, and allopatry shape intraspecific diversity of widespread and dominant cyanobacteria.</title>
        <authorList>
            <person name="Wei J."/>
            <person name="Shu W."/>
            <person name="Hu C."/>
        </authorList>
    </citation>
    <scope>NUCLEOTIDE SEQUENCE [LARGE SCALE GENOMIC DNA]</scope>
    <source>
        <strain evidence="10 11">AS-A4</strain>
    </source>
</reference>
<feature type="domain" description="Glycosyltransferase RgtA/B/C/D-like" evidence="9">
    <location>
        <begin position="80"/>
        <end position="239"/>
    </location>
</feature>
<feature type="transmembrane region" description="Helical" evidence="8">
    <location>
        <begin position="316"/>
        <end position="336"/>
    </location>
</feature>
<evidence type="ECO:0000256" key="2">
    <source>
        <dbReference type="ARBA" id="ARBA00022475"/>
    </source>
</evidence>
<evidence type="ECO:0000256" key="6">
    <source>
        <dbReference type="ARBA" id="ARBA00022989"/>
    </source>
</evidence>
<comment type="subcellular location">
    <subcellularLocation>
        <location evidence="1">Cell membrane</location>
        <topology evidence="1">Multi-pass membrane protein</topology>
    </subcellularLocation>
</comment>
<feature type="transmembrane region" description="Helical" evidence="8">
    <location>
        <begin position="179"/>
        <end position="208"/>
    </location>
</feature>
<feature type="transmembrane region" description="Helical" evidence="8">
    <location>
        <begin position="102"/>
        <end position="122"/>
    </location>
</feature>
<dbReference type="InterPro" id="IPR038731">
    <property type="entry name" value="RgtA/B/C-like"/>
</dbReference>
<name>A0ABV0KFE2_9CYAN</name>
<dbReference type="PANTHER" id="PTHR33908">
    <property type="entry name" value="MANNOSYLTRANSFERASE YKCB-RELATED"/>
    <property type="match status" value="1"/>
</dbReference>
<dbReference type="GO" id="GO:0016757">
    <property type="term" value="F:glycosyltransferase activity"/>
    <property type="evidence" value="ECO:0007669"/>
    <property type="project" value="UniProtKB-KW"/>
</dbReference>
<feature type="transmembrane region" description="Helical" evidence="8">
    <location>
        <begin position="220"/>
        <end position="241"/>
    </location>
</feature>
<evidence type="ECO:0000313" key="11">
    <source>
        <dbReference type="Proteomes" id="UP001476950"/>
    </source>
</evidence>
<feature type="transmembrane region" description="Helical" evidence="8">
    <location>
        <begin position="379"/>
        <end position="397"/>
    </location>
</feature>
<proteinExistence type="predicted"/>
<gene>
    <name evidence="10" type="ORF">NDI38_05915</name>
</gene>